<reference evidence="5 6" key="1">
    <citation type="submission" date="2024-01" db="EMBL/GenBank/DDBJ databases">
        <authorList>
            <person name="Alioto T."/>
            <person name="Alioto T."/>
            <person name="Gomez Garrido J."/>
        </authorList>
    </citation>
    <scope>NUCLEOTIDE SEQUENCE [LARGE SCALE GENOMIC DNA]</scope>
</reference>
<evidence type="ECO:0000313" key="5">
    <source>
        <dbReference type="EMBL" id="CAK6969799.1"/>
    </source>
</evidence>
<dbReference type="InterPro" id="IPR033989">
    <property type="entry name" value="CD209-like_CTLD"/>
</dbReference>
<comment type="subcellular location">
    <subcellularLocation>
        <location evidence="1">Cell membrane</location>
        <topology evidence="1">Single-pass type II membrane protein</topology>
    </subcellularLocation>
</comment>
<dbReference type="EMBL" id="CAWUFR010000143">
    <property type="protein sequence ID" value="CAK6969799.1"/>
    <property type="molecule type" value="Genomic_DNA"/>
</dbReference>
<keyword evidence="6" id="KW-1185">Reference proteome</keyword>
<dbReference type="InterPro" id="IPR050828">
    <property type="entry name" value="C-type_lectin/matrix_domain"/>
</dbReference>
<dbReference type="AlphaFoldDB" id="A0AAV1PH05"/>
<evidence type="ECO:0000256" key="1">
    <source>
        <dbReference type="ARBA" id="ARBA00004401"/>
    </source>
</evidence>
<dbReference type="SMART" id="SM00034">
    <property type="entry name" value="CLECT"/>
    <property type="match status" value="1"/>
</dbReference>
<dbReference type="PROSITE" id="PS50041">
    <property type="entry name" value="C_TYPE_LECTIN_2"/>
    <property type="match status" value="1"/>
</dbReference>
<dbReference type="GO" id="GO:0005886">
    <property type="term" value="C:plasma membrane"/>
    <property type="evidence" value="ECO:0007669"/>
    <property type="project" value="UniProtKB-SubCell"/>
</dbReference>
<feature type="transmembrane region" description="Helical" evidence="3">
    <location>
        <begin position="57"/>
        <end position="81"/>
    </location>
</feature>
<evidence type="ECO:0000313" key="6">
    <source>
        <dbReference type="Proteomes" id="UP001314229"/>
    </source>
</evidence>
<dbReference type="CDD" id="cd03590">
    <property type="entry name" value="CLECT_DC-SIGN_like"/>
    <property type="match status" value="1"/>
</dbReference>
<feature type="domain" description="C-type lectin" evidence="4">
    <location>
        <begin position="110"/>
        <end position="220"/>
    </location>
</feature>
<proteinExistence type="predicted"/>
<evidence type="ECO:0000256" key="2">
    <source>
        <dbReference type="ARBA" id="ARBA00022734"/>
    </source>
</evidence>
<accession>A0AAV1PH05</accession>
<dbReference type="InterPro" id="IPR001304">
    <property type="entry name" value="C-type_lectin-like"/>
</dbReference>
<name>A0AAV1PH05_SCOSC</name>
<dbReference type="InterPro" id="IPR016186">
    <property type="entry name" value="C-type_lectin-like/link_sf"/>
</dbReference>
<evidence type="ECO:0000256" key="3">
    <source>
        <dbReference type="SAM" id="Phobius"/>
    </source>
</evidence>
<keyword evidence="3" id="KW-0812">Transmembrane</keyword>
<keyword evidence="3" id="KW-1133">Transmembrane helix</keyword>
<dbReference type="PANTHER" id="PTHR45710">
    <property type="entry name" value="C-TYPE LECTIN DOMAIN-CONTAINING PROTEIN 180"/>
    <property type="match status" value="1"/>
</dbReference>
<comment type="caution">
    <text evidence="5">The sequence shown here is derived from an EMBL/GenBank/DDBJ whole genome shotgun (WGS) entry which is preliminary data.</text>
</comment>
<dbReference type="Proteomes" id="UP001314229">
    <property type="component" value="Unassembled WGS sequence"/>
</dbReference>
<keyword evidence="2" id="KW-0430">Lectin</keyword>
<dbReference type="Pfam" id="PF00059">
    <property type="entry name" value="Lectin_C"/>
    <property type="match status" value="1"/>
</dbReference>
<dbReference type="GO" id="GO:0030246">
    <property type="term" value="F:carbohydrate binding"/>
    <property type="evidence" value="ECO:0007669"/>
    <property type="project" value="UniProtKB-KW"/>
</dbReference>
<sequence>MREIVFNAAEESDEAVERMTVYEVEDYHKGHNSSLNAGRALRQNTLDQQPGRTSFRAVAVCLALLCILLLAGIIGLGIFTLQNYNTIWTERRKEILDELSSFCRDGCTSFNNSFYYISSETKNWEDSRQDCKERGADLVIVNSKEEQAFISSYPQHWIGLNDREDEGTWKWVDGSVLNSTVFWRKGEPSGRVKDCVGTLYRELSNWNAISCTSLRSWICEKLD</sequence>
<dbReference type="SUPFAM" id="SSF56436">
    <property type="entry name" value="C-type lectin-like"/>
    <property type="match status" value="1"/>
</dbReference>
<protein>
    <submittedName>
        <fullName evidence="5">CD209 antigen-like protein E</fullName>
    </submittedName>
</protein>
<evidence type="ECO:0000259" key="4">
    <source>
        <dbReference type="PROSITE" id="PS50041"/>
    </source>
</evidence>
<keyword evidence="3" id="KW-0472">Membrane</keyword>
<gene>
    <name evidence="5" type="ORF">FSCOSCO3_A000610</name>
</gene>
<dbReference type="PANTHER" id="PTHR45710:SF8">
    <property type="entry name" value="RERATING FAMILY MEMBER 4"/>
    <property type="match status" value="1"/>
</dbReference>
<dbReference type="Gene3D" id="3.10.100.10">
    <property type="entry name" value="Mannose-Binding Protein A, subunit A"/>
    <property type="match status" value="1"/>
</dbReference>
<organism evidence="5 6">
    <name type="scientific">Scomber scombrus</name>
    <name type="common">Atlantic mackerel</name>
    <name type="synonym">Scomber vernalis</name>
    <dbReference type="NCBI Taxonomy" id="13677"/>
    <lineage>
        <taxon>Eukaryota</taxon>
        <taxon>Metazoa</taxon>
        <taxon>Chordata</taxon>
        <taxon>Craniata</taxon>
        <taxon>Vertebrata</taxon>
        <taxon>Euteleostomi</taxon>
        <taxon>Actinopterygii</taxon>
        <taxon>Neopterygii</taxon>
        <taxon>Teleostei</taxon>
        <taxon>Neoteleostei</taxon>
        <taxon>Acanthomorphata</taxon>
        <taxon>Pelagiaria</taxon>
        <taxon>Scombriformes</taxon>
        <taxon>Scombridae</taxon>
        <taxon>Scomber</taxon>
    </lineage>
</organism>
<dbReference type="InterPro" id="IPR016187">
    <property type="entry name" value="CTDL_fold"/>
</dbReference>